<dbReference type="Proteomes" id="UP000275267">
    <property type="component" value="Unassembled WGS sequence"/>
</dbReference>
<dbReference type="OrthoDB" id="691227at2759"/>
<gene>
    <name evidence="1" type="ORF">C2845_PM18G11930</name>
</gene>
<sequence>MLPDDDATGAVATVTGILERTPSLERLTLFFLPEPEDLAESEYLDVDDEELLDGHKLRYDRHAPLAVPDVEIPCCLRETTREINLAHYDGGLAQRTLAKFLLRNAPVVGEVCGDFAQGPLWIQTRLMEEIKGWVMNKSANMMFF</sequence>
<comment type="caution">
    <text evidence="1">The sequence shown here is derived from an EMBL/GenBank/DDBJ whole genome shotgun (WGS) entry which is preliminary data.</text>
</comment>
<name>A0A3L6PH77_PANMI</name>
<dbReference type="STRING" id="4540.A0A3L6PH77"/>
<dbReference type="EMBL" id="PQIB02000017">
    <property type="protein sequence ID" value="RLM58226.1"/>
    <property type="molecule type" value="Genomic_DNA"/>
</dbReference>
<organism evidence="1 2">
    <name type="scientific">Panicum miliaceum</name>
    <name type="common">Proso millet</name>
    <name type="synonym">Broomcorn millet</name>
    <dbReference type="NCBI Taxonomy" id="4540"/>
    <lineage>
        <taxon>Eukaryota</taxon>
        <taxon>Viridiplantae</taxon>
        <taxon>Streptophyta</taxon>
        <taxon>Embryophyta</taxon>
        <taxon>Tracheophyta</taxon>
        <taxon>Spermatophyta</taxon>
        <taxon>Magnoliopsida</taxon>
        <taxon>Liliopsida</taxon>
        <taxon>Poales</taxon>
        <taxon>Poaceae</taxon>
        <taxon>PACMAD clade</taxon>
        <taxon>Panicoideae</taxon>
        <taxon>Panicodae</taxon>
        <taxon>Paniceae</taxon>
        <taxon>Panicinae</taxon>
        <taxon>Panicum</taxon>
        <taxon>Panicum sect. Panicum</taxon>
    </lineage>
</organism>
<protein>
    <recommendedName>
        <fullName evidence="3">FBD domain-containing protein</fullName>
    </recommendedName>
</protein>
<evidence type="ECO:0000313" key="1">
    <source>
        <dbReference type="EMBL" id="RLM58226.1"/>
    </source>
</evidence>
<evidence type="ECO:0000313" key="2">
    <source>
        <dbReference type="Proteomes" id="UP000275267"/>
    </source>
</evidence>
<reference evidence="2" key="1">
    <citation type="journal article" date="2019" name="Nat. Commun.">
        <title>The genome of broomcorn millet.</title>
        <authorList>
            <person name="Zou C."/>
            <person name="Miki D."/>
            <person name="Li D."/>
            <person name="Tang Q."/>
            <person name="Xiao L."/>
            <person name="Rajput S."/>
            <person name="Deng P."/>
            <person name="Jia W."/>
            <person name="Huang R."/>
            <person name="Zhang M."/>
            <person name="Sun Y."/>
            <person name="Hu J."/>
            <person name="Fu X."/>
            <person name="Schnable P.S."/>
            <person name="Li F."/>
            <person name="Zhang H."/>
            <person name="Feng B."/>
            <person name="Zhu X."/>
            <person name="Liu R."/>
            <person name="Schnable J.C."/>
            <person name="Zhu J.-K."/>
            <person name="Zhang H."/>
        </authorList>
    </citation>
    <scope>NUCLEOTIDE SEQUENCE [LARGE SCALE GENOMIC DNA]</scope>
</reference>
<keyword evidence="2" id="KW-1185">Reference proteome</keyword>
<dbReference type="AlphaFoldDB" id="A0A3L6PH77"/>
<accession>A0A3L6PH77</accession>
<proteinExistence type="predicted"/>
<evidence type="ECO:0008006" key="3">
    <source>
        <dbReference type="Google" id="ProtNLM"/>
    </source>
</evidence>